<organism evidence="2 3">
    <name type="scientific">Bryocella elongata</name>
    <dbReference type="NCBI Taxonomy" id="863522"/>
    <lineage>
        <taxon>Bacteria</taxon>
        <taxon>Pseudomonadati</taxon>
        <taxon>Acidobacteriota</taxon>
        <taxon>Terriglobia</taxon>
        <taxon>Terriglobales</taxon>
        <taxon>Acidobacteriaceae</taxon>
        <taxon>Bryocella</taxon>
    </lineage>
</organism>
<reference evidence="2 3" key="1">
    <citation type="submission" date="2016-10" db="EMBL/GenBank/DDBJ databases">
        <authorList>
            <person name="de Groot N.N."/>
        </authorList>
    </citation>
    <scope>NUCLEOTIDE SEQUENCE [LARGE SCALE GENOMIC DNA]</scope>
    <source>
        <strain evidence="2 3">DSM 22489</strain>
    </source>
</reference>
<keyword evidence="1" id="KW-1133">Transmembrane helix</keyword>
<evidence type="ECO:0000256" key="1">
    <source>
        <dbReference type="SAM" id="Phobius"/>
    </source>
</evidence>
<keyword evidence="1" id="KW-0472">Membrane</keyword>
<sequence>MIPFSTLSERHLVYAYLVVWIIQFGYAGWLAVQWKKTPRD</sequence>
<accession>A0A1H5SKF8</accession>
<keyword evidence="3" id="KW-1185">Reference proteome</keyword>
<keyword evidence="1" id="KW-0812">Transmembrane</keyword>
<name>A0A1H5SKF8_9BACT</name>
<dbReference type="EMBL" id="FNVA01000001">
    <property type="protein sequence ID" value="SEF50934.1"/>
    <property type="molecule type" value="Genomic_DNA"/>
</dbReference>
<evidence type="ECO:0000313" key="2">
    <source>
        <dbReference type="EMBL" id="SEF50934.1"/>
    </source>
</evidence>
<dbReference type="AlphaFoldDB" id="A0A1H5SKF8"/>
<protein>
    <submittedName>
        <fullName evidence="2">Uncharacterized protein</fullName>
    </submittedName>
</protein>
<proteinExistence type="predicted"/>
<dbReference type="Proteomes" id="UP000236728">
    <property type="component" value="Unassembled WGS sequence"/>
</dbReference>
<gene>
    <name evidence="2" type="ORF">SAMN05421819_0239</name>
</gene>
<evidence type="ECO:0000313" key="3">
    <source>
        <dbReference type="Proteomes" id="UP000236728"/>
    </source>
</evidence>
<feature type="transmembrane region" description="Helical" evidence="1">
    <location>
        <begin position="12"/>
        <end position="32"/>
    </location>
</feature>